<dbReference type="PANTHER" id="PTHR24421:SF10">
    <property type="entry name" value="NITRATE_NITRITE SENSOR PROTEIN NARQ"/>
    <property type="match status" value="1"/>
</dbReference>
<evidence type="ECO:0000259" key="9">
    <source>
        <dbReference type="SMART" id="SM00065"/>
    </source>
</evidence>
<dbReference type="InterPro" id="IPR029016">
    <property type="entry name" value="GAF-like_dom_sf"/>
</dbReference>
<organism evidence="11 12">
    <name type="scientific">Pseudonocardia yunnanensis</name>
    <dbReference type="NCBI Taxonomy" id="58107"/>
    <lineage>
        <taxon>Bacteria</taxon>
        <taxon>Bacillati</taxon>
        <taxon>Actinomycetota</taxon>
        <taxon>Actinomycetes</taxon>
        <taxon>Pseudonocardiales</taxon>
        <taxon>Pseudonocardiaceae</taxon>
        <taxon>Pseudonocardia</taxon>
    </lineage>
</organism>
<proteinExistence type="predicted"/>
<evidence type="ECO:0000256" key="3">
    <source>
        <dbReference type="ARBA" id="ARBA00022553"/>
    </source>
</evidence>
<dbReference type="InterPro" id="IPR003594">
    <property type="entry name" value="HATPase_dom"/>
</dbReference>
<evidence type="ECO:0000256" key="2">
    <source>
        <dbReference type="ARBA" id="ARBA00012438"/>
    </source>
</evidence>
<dbReference type="PANTHER" id="PTHR24421">
    <property type="entry name" value="NITRATE/NITRITE SENSOR PROTEIN NARX-RELATED"/>
    <property type="match status" value="1"/>
</dbReference>
<dbReference type="Proteomes" id="UP001597114">
    <property type="component" value="Unassembled WGS sequence"/>
</dbReference>
<dbReference type="InterPro" id="IPR036890">
    <property type="entry name" value="HATPase_C_sf"/>
</dbReference>
<evidence type="ECO:0000313" key="11">
    <source>
        <dbReference type="EMBL" id="MFD1517616.1"/>
    </source>
</evidence>
<dbReference type="Gene3D" id="1.20.5.1930">
    <property type="match status" value="1"/>
</dbReference>
<dbReference type="CDD" id="cd16917">
    <property type="entry name" value="HATPase_UhpB-NarQ-NarX-like"/>
    <property type="match status" value="1"/>
</dbReference>
<comment type="catalytic activity">
    <reaction evidence="1">
        <text>ATP + protein L-histidine = ADP + protein N-phospho-L-histidine.</text>
        <dbReference type="EC" id="2.7.13.3"/>
    </reaction>
</comment>
<evidence type="ECO:0000256" key="8">
    <source>
        <dbReference type="ARBA" id="ARBA00023012"/>
    </source>
</evidence>
<keyword evidence="12" id="KW-1185">Reference proteome</keyword>
<accession>A0ABW4ERH2</accession>
<dbReference type="SMART" id="SM00387">
    <property type="entry name" value="HATPase_c"/>
    <property type="match status" value="1"/>
</dbReference>
<keyword evidence="8" id="KW-0902">Two-component regulatory system</keyword>
<dbReference type="InterPro" id="IPR050482">
    <property type="entry name" value="Sensor_HK_TwoCompSys"/>
</dbReference>
<evidence type="ECO:0000256" key="7">
    <source>
        <dbReference type="ARBA" id="ARBA00022840"/>
    </source>
</evidence>
<dbReference type="Gene3D" id="3.30.565.10">
    <property type="entry name" value="Histidine kinase-like ATPase, C-terminal domain"/>
    <property type="match status" value="1"/>
</dbReference>
<sequence>MRGATAPNGAGRGRSAVTRARALAMLIASAAAGYVVGELAARARRDTRGSESLAGDVDGFGEEQAALRRVATLVAQGAAPEEVFAAVTAEVGRVLHADFTSTVRYDPDGAATILGVWRGTAAASPIPVGTRFNLGGRNLTTLVFTTGRPARIDDYATASGEGGELARAWNFSASVAVPVIVEGRLWGLMSVSSARAQPLPADTEARLAGFTELVATALANAESQAQLTASRARIVAAADQARRRIERDLHDGAQQRLVTLAMELQLARTALPPEAAELAAQLDELAAEATSTLDELRELARGIHPALLVEGGLPPALKALARRCTTPVRLDVRADRRLPEPIEIAAYYLVAEALTNAAKHAHASAIHVQVDTAAADGVDALRVCVRDNGRGGADLSGGSGLVGLQDRVEALGGRLSVQSVSGAGTAVQAELPLGPARGL</sequence>
<dbReference type="EC" id="2.7.13.3" evidence="2"/>
<dbReference type="GO" id="GO:0016301">
    <property type="term" value="F:kinase activity"/>
    <property type="evidence" value="ECO:0007669"/>
    <property type="project" value="UniProtKB-KW"/>
</dbReference>
<evidence type="ECO:0000259" key="10">
    <source>
        <dbReference type="SMART" id="SM00387"/>
    </source>
</evidence>
<evidence type="ECO:0000256" key="1">
    <source>
        <dbReference type="ARBA" id="ARBA00000085"/>
    </source>
</evidence>
<dbReference type="SUPFAM" id="SSF55781">
    <property type="entry name" value="GAF domain-like"/>
    <property type="match status" value="1"/>
</dbReference>
<keyword evidence="6 11" id="KW-0418">Kinase</keyword>
<keyword evidence="7" id="KW-0067">ATP-binding</keyword>
<evidence type="ECO:0000256" key="5">
    <source>
        <dbReference type="ARBA" id="ARBA00022741"/>
    </source>
</evidence>
<dbReference type="Pfam" id="PF07730">
    <property type="entry name" value="HisKA_3"/>
    <property type="match status" value="1"/>
</dbReference>
<dbReference type="Gene3D" id="3.30.450.40">
    <property type="match status" value="1"/>
</dbReference>
<gene>
    <name evidence="11" type="ORF">ACFSJD_08965</name>
</gene>
<evidence type="ECO:0000256" key="6">
    <source>
        <dbReference type="ARBA" id="ARBA00022777"/>
    </source>
</evidence>
<dbReference type="InterPro" id="IPR003018">
    <property type="entry name" value="GAF"/>
</dbReference>
<evidence type="ECO:0000313" key="12">
    <source>
        <dbReference type="Proteomes" id="UP001597114"/>
    </source>
</evidence>
<dbReference type="SUPFAM" id="SSF55874">
    <property type="entry name" value="ATPase domain of HSP90 chaperone/DNA topoisomerase II/histidine kinase"/>
    <property type="match status" value="1"/>
</dbReference>
<protein>
    <recommendedName>
        <fullName evidence="2">histidine kinase</fullName>
        <ecNumber evidence="2">2.7.13.3</ecNumber>
    </recommendedName>
</protein>
<keyword evidence="3" id="KW-0597">Phosphoprotein</keyword>
<comment type="caution">
    <text evidence="11">The sequence shown here is derived from an EMBL/GenBank/DDBJ whole genome shotgun (WGS) entry which is preliminary data.</text>
</comment>
<dbReference type="SMART" id="SM00065">
    <property type="entry name" value="GAF"/>
    <property type="match status" value="1"/>
</dbReference>
<keyword evidence="4" id="KW-0808">Transferase</keyword>
<dbReference type="Pfam" id="PF01590">
    <property type="entry name" value="GAF"/>
    <property type="match status" value="1"/>
</dbReference>
<reference evidence="12" key="1">
    <citation type="journal article" date="2019" name="Int. J. Syst. Evol. Microbiol.">
        <title>The Global Catalogue of Microorganisms (GCM) 10K type strain sequencing project: providing services to taxonomists for standard genome sequencing and annotation.</title>
        <authorList>
            <consortium name="The Broad Institute Genomics Platform"/>
            <consortium name="The Broad Institute Genome Sequencing Center for Infectious Disease"/>
            <person name="Wu L."/>
            <person name="Ma J."/>
        </authorList>
    </citation>
    <scope>NUCLEOTIDE SEQUENCE [LARGE SCALE GENOMIC DNA]</scope>
    <source>
        <strain evidence="12">CCM 7043</strain>
    </source>
</reference>
<dbReference type="EMBL" id="JBHUCO010000009">
    <property type="protein sequence ID" value="MFD1517616.1"/>
    <property type="molecule type" value="Genomic_DNA"/>
</dbReference>
<feature type="domain" description="Histidine kinase/HSP90-like ATPase" evidence="10">
    <location>
        <begin position="341"/>
        <end position="435"/>
    </location>
</feature>
<dbReference type="RefSeq" id="WP_344721241.1">
    <property type="nucleotide sequence ID" value="NZ_BAAAUS010000007.1"/>
</dbReference>
<feature type="domain" description="GAF" evidence="9">
    <location>
        <begin position="79"/>
        <end position="228"/>
    </location>
</feature>
<keyword evidence="5" id="KW-0547">Nucleotide-binding</keyword>
<dbReference type="InterPro" id="IPR011712">
    <property type="entry name" value="Sig_transdc_His_kin_sub3_dim/P"/>
</dbReference>
<name>A0ABW4ERH2_9PSEU</name>
<dbReference type="Pfam" id="PF02518">
    <property type="entry name" value="HATPase_c"/>
    <property type="match status" value="1"/>
</dbReference>
<evidence type="ECO:0000256" key="4">
    <source>
        <dbReference type="ARBA" id="ARBA00022679"/>
    </source>
</evidence>